<dbReference type="EMBL" id="CP089984">
    <property type="protein sequence ID" value="WXB16892.1"/>
    <property type="molecule type" value="Genomic_DNA"/>
</dbReference>
<reference evidence="2 3" key="1">
    <citation type="submission" date="2021-12" db="EMBL/GenBank/DDBJ databases">
        <title>Discovery of the Pendulisporaceae a myxobacterial family with distinct sporulation behavior and unique specialized metabolism.</title>
        <authorList>
            <person name="Garcia R."/>
            <person name="Popoff A."/>
            <person name="Bader C.D."/>
            <person name="Loehr J."/>
            <person name="Walesch S."/>
            <person name="Walt C."/>
            <person name="Boldt J."/>
            <person name="Bunk B."/>
            <person name="Haeckl F.J.F.P.J."/>
            <person name="Gunesch A.P."/>
            <person name="Birkelbach J."/>
            <person name="Nuebel U."/>
            <person name="Pietschmann T."/>
            <person name="Bach T."/>
            <person name="Mueller R."/>
        </authorList>
    </citation>
    <scope>NUCLEOTIDE SEQUENCE [LARGE SCALE GENOMIC DNA]</scope>
    <source>
        <strain evidence="2 3">MSr11954</strain>
    </source>
</reference>
<evidence type="ECO:0000313" key="2">
    <source>
        <dbReference type="EMBL" id="WXB16892.1"/>
    </source>
</evidence>
<dbReference type="RefSeq" id="WP_394826522.1">
    <property type="nucleotide sequence ID" value="NZ_CP089984.1"/>
</dbReference>
<protein>
    <recommendedName>
        <fullName evidence="1">Peptidase C39-like domain-containing protein</fullName>
    </recommendedName>
</protein>
<feature type="domain" description="Peptidase C39-like" evidence="1">
    <location>
        <begin position="22"/>
        <end position="139"/>
    </location>
</feature>
<name>A0ABZ2M1N0_9BACT</name>
<accession>A0ABZ2M1N0</accession>
<organism evidence="2 3">
    <name type="scientific">Pendulispora albinea</name>
    <dbReference type="NCBI Taxonomy" id="2741071"/>
    <lineage>
        <taxon>Bacteria</taxon>
        <taxon>Pseudomonadati</taxon>
        <taxon>Myxococcota</taxon>
        <taxon>Myxococcia</taxon>
        <taxon>Myxococcales</taxon>
        <taxon>Sorangiineae</taxon>
        <taxon>Pendulisporaceae</taxon>
        <taxon>Pendulispora</taxon>
    </lineage>
</organism>
<proteinExistence type="predicted"/>
<dbReference type="Proteomes" id="UP001370348">
    <property type="component" value="Chromosome"/>
</dbReference>
<dbReference type="InterPro" id="IPR039564">
    <property type="entry name" value="Peptidase_C39-like"/>
</dbReference>
<sequence length="175" mass="19609">MNSPRYACPRLAVALSKGNMQLASWCWAASGEMIMAALPGGYDPTQCEEANHALGRSDCCSNGNACNYPGWPDFHYYGYHADWTADGNILYWDTLLNQINHGYPVAFSWKWNGGGGHMMVAAGWEVVNGVGYVLEYDPWPVGQGTWAWITYGDYDGGGDRGYTHYRDYYNIWSMQ</sequence>
<evidence type="ECO:0000313" key="3">
    <source>
        <dbReference type="Proteomes" id="UP001370348"/>
    </source>
</evidence>
<dbReference type="Pfam" id="PF13529">
    <property type="entry name" value="Peptidase_C39_2"/>
    <property type="match status" value="1"/>
</dbReference>
<keyword evidence="3" id="KW-1185">Reference proteome</keyword>
<evidence type="ECO:0000259" key="1">
    <source>
        <dbReference type="Pfam" id="PF13529"/>
    </source>
</evidence>
<gene>
    <name evidence="2" type="ORF">LZC94_06370</name>
</gene>